<dbReference type="PANTHER" id="PTHR43090:SF2">
    <property type="entry name" value="1-(5-PHOSPHORIBOSYL)-5-[(5-PHOSPHORIBOSYLAMINO)METHYLIDENEAMINO] IMIDAZOLE-4-CARBOXAMIDE ISOMERASE"/>
    <property type="match status" value="1"/>
</dbReference>
<feature type="active site" description="Proton donor" evidence="9">
    <location>
        <position position="130"/>
    </location>
</feature>
<dbReference type="InterPro" id="IPR011060">
    <property type="entry name" value="RibuloseP-bd_barrel"/>
</dbReference>
<keyword evidence="6 9" id="KW-0028">Amino-acid biosynthesis</keyword>
<evidence type="ECO:0000256" key="3">
    <source>
        <dbReference type="ARBA" id="ARBA00005133"/>
    </source>
</evidence>
<sequence length="237" mass="25794">MQIIPAIDLIDGKCVRLTQGDYRQKVIYNHDPLEVAKSFEDAGMARLHLVDLDGAKAGKVVNWKVLEKIASNTNLDIDFGGGVKQRQDVETILHSGAVMVTVGSIAVKDEAAFCDWINVYGADKFFLGADVKHAKIAIHGWLETSDRDVFSFVDYYASKGIKNIFCTDVSKDGLLQGPSTDLYKKIIDQFPEIELVASGGVASVADLQALKAIGCSGAIVGKAIYENKISLEDLQRV</sequence>
<evidence type="ECO:0000256" key="8">
    <source>
        <dbReference type="ARBA" id="ARBA00023235"/>
    </source>
</evidence>
<proteinExistence type="inferred from homology"/>
<evidence type="ECO:0000256" key="7">
    <source>
        <dbReference type="ARBA" id="ARBA00023102"/>
    </source>
</evidence>
<comment type="catalytic activity">
    <reaction evidence="1 9 11">
        <text>1-(5-phospho-beta-D-ribosyl)-5-[(5-phospho-beta-D-ribosylamino)methylideneamino]imidazole-4-carboxamide = 5-[(5-phospho-1-deoxy-D-ribulos-1-ylimino)methylamino]-1-(5-phospho-beta-D-ribosyl)imidazole-4-carboxamide</text>
        <dbReference type="Rhea" id="RHEA:15469"/>
        <dbReference type="ChEBI" id="CHEBI:58435"/>
        <dbReference type="ChEBI" id="CHEBI:58525"/>
        <dbReference type="EC" id="5.3.1.16"/>
    </reaction>
</comment>
<dbReference type="GO" id="GO:0003949">
    <property type="term" value="F:1-(5-phosphoribosyl)-5-[(5-phosphoribosylamino)methylideneamino]imidazole-4-carboxamide isomerase activity"/>
    <property type="evidence" value="ECO:0007669"/>
    <property type="project" value="UniProtKB-UniRule"/>
</dbReference>
<dbReference type="GO" id="GO:0005737">
    <property type="term" value="C:cytoplasm"/>
    <property type="evidence" value="ECO:0007669"/>
    <property type="project" value="UniProtKB-SubCell"/>
</dbReference>
<accession>A0AAE3IPQ0</accession>
<comment type="subcellular location">
    <subcellularLocation>
        <location evidence="2 9 11">Cytoplasm</location>
    </subcellularLocation>
</comment>
<keyword evidence="7 9" id="KW-0368">Histidine biosynthesis</keyword>
<dbReference type="NCBIfam" id="TIGR00007">
    <property type="entry name" value="1-(5-phosphoribosyl)-5-[(5-phosphoribosylamino)methylideneamino]imidazole-4-carboxamide isomerase"/>
    <property type="match status" value="1"/>
</dbReference>
<evidence type="ECO:0000256" key="5">
    <source>
        <dbReference type="ARBA" id="ARBA00022490"/>
    </source>
</evidence>
<comment type="pathway">
    <text evidence="3 9 11">Amino-acid biosynthesis; L-histidine biosynthesis; L-histidine from 5-phospho-alpha-D-ribose 1-diphosphate: step 4/9.</text>
</comment>
<evidence type="ECO:0000256" key="11">
    <source>
        <dbReference type="RuleBase" id="RU003658"/>
    </source>
</evidence>
<name>A0AAE3IPQ0_9BACT</name>
<evidence type="ECO:0000256" key="10">
    <source>
        <dbReference type="RuleBase" id="RU003657"/>
    </source>
</evidence>
<dbReference type="InterPro" id="IPR006062">
    <property type="entry name" value="His_biosynth"/>
</dbReference>
<dbReference type="PANTHER" id="PTHR43090">
    <property type="entry name" value="1-(5-PHOSPHORIBOSYL)-5-[(5-PHOSPHORIBOSYLAMINO)METHYLIDENEAMINO] IMIDAZOLE-4-CARBOXAMIDE ISOMERASE"/>
    <property type="match status" value="1"/>
</dbReference>
<feature type="active site" description="Proton acceptor" evidence="9">
    <location>
        <position position="8"/>
    </location>
</feature>
<evidence type="ECO:0000256" key="4">
    <source>
        <dbReference type="ARBA" id="ARBA00009667"/>
    </source>
</evidence>
<organism evidence="12 13">
    <name type="scientific">Haoranjiania flava</name>
    <dbReference type="NCBI Taxonomy" id="1856322"/>
    <lineage>
        <taxon>Bacteria</taxon>
        <taxon>Pseudomonadati</taxon>
        <taxon>Bacteroidota</taxon>
        <taxon>Chitinophagia</taxon>
        <taxon>Chitinophagales</taxon>
        <taxon>Chitinophagaceae</taxon>
        <taxon>Haoranjiania</taxon>
    </lineage>
</organism>
<dbReference type="InterPro" id="IPR006063">
    <property type="entry name" value="HisA_bact_arch"/>
</dbReference>
<keyword evidence="13" id="KW-1185">Reference proteome</keyword>
<dbReference type="CDD" id="cd04732">
    <property type="entry name" value="HisA"/>
    <property type="match status" value="1"/>
</dbReference>
<dbReference type="InterPro" id="IPR023016">
    <property type="entry name" value="HisA/PriA"/>
</dbReference>
<dbReference type="EC" id="5.3.1.16" evidence="9 11"/>
<gene>
    <name evidence="9 12" type="primary">hisA</name>
    <name evidence="12" type="ORF">OD355_10025</name>
</gene>
<dbReference type="InterPro" id="IPR044524">
    <property type="entry name" value="Isoase_HisA-like"/>
</dbReference>
<comment type="similarity">
    <text evidence="4 9 10">Belongs to the HisA/HisF family.</text>
</comment>
<dbReference type="Gene3D" id="3.20.20.70">
    <property type="entry name" value="Aldolase class I"/>
    <property type="match status" value="1"/>
</dbReference>
<evidence type="ECO:0000256" key="2">
    <source>
        <dbReference type="ARBA" id="ARBA00004496"/>
    </source>
</evidence>
<comment type="caution">
    <text evidence="12">The sequence shown here is derived from an EMBL/GenBank/DDBJ whole genome shotgun (WGS) entry which is preliminary data.</text>
</comment>
<dbReference type="Pfam" id="PF00977">
    <property type="entry name" value="His_biosynth"/>
    <property type="match status" value="1"/>
</dbReference>
<keyword evidence="8 9" id="KW-0413">Isomerase</keyword>
<dbReference type="HAMAP" id="MF_01014">
    <property type="entry name" value="HisA"/>
    <property type="match status" value="1"/>
</dbReference>
<protein>
    <recommendedName>
        <fullName evidence="9 11">1-(5-phosphoribosyl)-5-[(5-phosphoribosylamino)methylideneamino] imidazole-4-carboxamide isomerase</fullName>
        <ecNumber evidence="9 11">5.3.1.16</ecNumber>
    </recommendedName>
    <alternativeName>
        <fullName evidence="9">Phosphoribosylformimino-5-aminoimidazole carboxamide ribotide isomerase</fullName>
    </alternativeName>
</protein>
<dbReference type="GO" id="GO:0000162">
    <property type="term" value="P:L-tryptophan biosynthetic process"/>
    <property type="evidence" value="ECO:0007669"/>
    <property type="project" value="TreeGrafter"/>
</dbReference>
<keyword evidence="5 9" id="KW-0963">Cytoplasm</keyword>
<dbReference type="GO" id="GO:0000105">
    <property type="term" value="P:L-histidine biosynthetic process"/>
    <property type="evidence" value="ECO:0007669"/>
    <property type="project" value="UniProtKB-UniRule"/>
</dbReference>
<dbReference type="Proteomes" id="UP001209317">
    <property type="component" value="Unassembled WGS sequence"/>
</dbReference>
<evidence type="ECO:0000313" key="12">
    <source>
        <dbReference type="EMBL" id="MCU7694851.1"/>
    </source>
</evidence>
<dbReference type="RefSeq" id="WP_263038336.1">
    <property type="nucleotide sequence ID" value="NZ_JAOTPL010000014.1"/>
</dbReference>
<dbReference type="FunFam" id="3.20.20.70:FF:000009">
    <property type="entry name" value="1-(5-phosphoribosyl)-5-[(5-phosphoribosylamino)methylideneamino] imidazole-4-carboxamide isomerase"/>
    <property type="match status" value="1"/>
</dbReference>
<evidence type="ECO:0000256" key="9">
    <source>
        <dbReference type="HAMAP-Rule" id="MF_01014"/>
    </source>
</evidence>
<dbReference type="SUPFAM" id="SSF51366">
    <property type="entry name" value="Ribulose-phoshate binding barrel"/>
    <property type="match status" value="1"/>
</dbReference>
<evidence type="ECO:0000313" key="13">
    <source>
        <dbReference type="Proteomes" id="UP001209317"/>
    </source>
</evidence>
<dbReference type="EMBL" id="JAOTPL010000014">
    <property type="protein sequence ID" value="MCU7694851.1"/>
    <property type="molecule type" value="Genomic_DNA"/>
</dbReference>
<dbReference type="InterPro" id="IPR013785">
    <property type="entry name" value="Aldolase_TIM"/>
</dbReference>
<dbReference type="AlphaFoldDB" id="A0AAE3IPQ0"/>
<evidence type="ECO:0000256" key="1">
    <source>
        <dbReference type="ARBA" id="ARBA00000901"/>
    </source>
</evidence>
<reference evidence="12" key="1">
    <citation type="submission" date="2022-10" db="EMBL/GenBank/DDBJ databases">
        <authorList>
            <person name="Kim H.S."/>
            <person name="Kim J.-S."/>
            <person name="Suh M.K."/>
            <person name="Eom M.K."/>
            <person name="Lee J.-S."/>
        </authorList>
    </citation>
    <scope>NUCLEOTIDE SEQUENCE</scope>
    <source>
        <strain evidence="12">LIP-5</strain>
    </source>
</reference>
<evidence type="ECO:0000256" key="6">
    <source>
        <dbReference type="ARBA" id="ARBA00022605"/>
    </source>
</evidence>